<sequence>MGEARRSTRGAAIIMSGSLIRIALNILVVLPILARILSPDEFGIAAMSMTLFAFLAVFGDFGLAPAMVRTPNPSDEMWASALWTTLMIGGGLAFVAWLSAPFLGAYYGHPEIVSMARVLGFAMLLQVLGSIPICWLQKHQQLSKVALIDLISVIASAGTAVVAAVMGAGVWALIVQQVVLAGVKFLCAIALSRVPILARYSWGEIRHLTGFSLRLTASGFVTFLNRQSDTLLIGRFMGADALGLYSRAYQLMQLPNQVVARGISFAAYPAMAKVSSDPVWLRLLFLKLNAAVGLMVIPVMLALAVISKPIIGLLLGPQWLSIAPTFTVLAIAGAVQSLNTPSTDALKVLGHTDRLLAWSLIRLALFLPSFAIGVWLGSTFWLAVLYTGANLLLFFPFQAEVAKKLGIPLKLVLARFAPSLIGALVMVATLLGVHALSPPLWGGSLTNVLLLCGMAALSFLTASYVTNRGFLIENTAHLRHFMREKRSA</sequence>
<dbReference type="GO" id="GO:0005886">
    <property type="term" value="C:plasma membrane"/>
    <property type="evidence" value="ECO:0007669"/>
    <property type="project" value="UniProtKB-SubCell"/>
</dbReference>
<feature type="transmembrane region" description="Helical" evidence="7">
    <location>
        <begin position="318"/>
        <end position="335"/>
    </location>
</feature>
<gene>
    <name evidence="8" type="ORF">DT23_15590</name>
</gene>
<feature type="transmembrane region" description="Helical" evidence="7">
    <location>
        <begin position="445"/>
        <end position="465"/>
    </location>
</feature>
<feature type="transmembrane region" description="Helical" evidence="7">
    <location>
        <begin position="380"/>
        <end position="399"/>
    </location>
</feature>
<dbReference type="EMBL" id="AUNB01000028">
    <property type="protein sequence ID" value="KEO59885.1"/>
    <property type="molecule type" value="Genomic_DNA"/>
</dbReference>
<comment type="subcellular location">
    <subcellularLocation>
        <location evidence="1">Cell membrane</location>
        <topology evidence="1">Multi-pass membrane protein</topology>
    </subcellularLocation>
</comment>
<feature type="transmembrane region" description="Helical" evidence="7">
    <location>
        <begin position="355"/>
        <end position="374"/>
    </location>
</feature>
<dbReference type="InterPro" id="IPR050833">
    <property type="entry name" value="Poly_Biosynth_Transport"/>
</dbReference>
<accession>A0A074JVF2</accession>
<keyword evidence="5 7" id="KW-1133">Transmembrane helix</keyword>
<feature type="transmembrane region" description="Helical" evidence="7">
    <location>
        <begin position="80"/>
        <end position="100"/>
    </location>
</feature>
<keyword evidence="3" id="KW-1003">Cell membrane</keyword>
<keyword evidence="4 7" id="KW-0812">Transmembrane</keyword>
<name>A0A074JVF2_9RHOB</name>
<comment type="similarity">
    <text evidence="2">Belongs to the polysaccharide synthase family.</text>
</comment>
<evidence type="ECO:0000256" key="4">
    <source>
        <dbReference type="ARBA" id="ARBA00022692"/>
    </source>
</evidence>
<dbReference type="PANTHER" id="PTHR30250:SF10">
    <property type="entry name" value="LIPOPOLYSACCHARIDE BIOSYNTHESIS PROTEIN WZXC"/>
    <property type="match status" value="1"/>
</dbReference>
<protein>
    <recommendedName>
        <fullName evidence="10">Polysaccharide biosynthesis protein C-terminal domain-containing protein</fullName>
    </recommendedName>
</protein>
<evidence type="ECO:0000256" key="6">
    <source>
        <dbReference type="ARBA" id="ARBA00023136"/>
    </source>
</evidence>
<evidence type="ECO:0000256" key="2">
    <source>
        <dbReference type="ARBA" id="ARBA00007430"/>
    </source>
</evidence>
<feature type="transmembrane region" description="Helical" evidence="7">
    <location>
        <begin position="112"/>
        <end position="135"/>
    </location>
</feature>
<dbReference type="OrthoDB" id="9770347at2"/>
<keyword evidence="9" id="KW-1185">Reference proteome</keyword>
<evidence type="ECO:0000256" key="1">
    <source>
        <dbReference type="ARBA" id="ARBA00004651"/>
    </source>
</evidence>
<dbReference type="RefSeq" id="WP_162177209.1">
    <property type="nucleotide sequence ID" value="NZ_AUNB01000028.1"/>
</dbReference>
<evidence type="ECO:0000313" key="9">
    <source>
        <dbReference type="Proteomes" id="UP000027471"/>
    </source>
</evidence>
<evidence type="ECO:0000256" key="5">
    <source>
        <dbReference type="ARBA" id="ARBA00022989"/>
    </source>
</evidence>
<reference evidence="8 9" key="1">
    <citation type="journal article" date="2015" name="Antonie Van Leeuwenhoek">
        <title>Thioclava indica sp. nov., isolated from surface seawater of the Indian Ocean.</title>
        <authorList>
            <person name="Liu Y."/>
            <person name="Lai Q."/>
            <person name="Du J."/>
            <person name="Xu H."/>
            <person name="Jiang L."/>
            <person name="Shao Z."/>
        </authorList>
    </citation>
    <scope>NUCLEOTIDE SEQUENCE [LARGE SCALE GENOMIC DNA]</scope>
    <source>
        <strain evidence="8 9">DT23-4</strain>
    </source>
</reference>
<feature type="transmembrane region" description="Helical" evidence="7">
    <location>
        <begin position="12"/>
        <end position="36"/>
    </location>
</feature>
<dbReference type="Proteomes" id="UP000027471">
    <property type="component" value="Unassembled WGS sequence"/>
</dbReference>
<evidence type="ECO:0000256" key="7">
    <source>
        <dbReference type="SAM" id="Phobius"/>
    </source>
</evidence>
<evidence type="ECO:0008006" key="10">
    <source>
        <dbReference type="Google" id="ProtNLM"/>
    </source>
</evidence>
<dbReference type="eggNOG" id="COG2244">
    <property type="taxonomic scope" value="Bacteria"/>
</dbReference>
<comment type="caution">
    <text evidence="8">The sequence shown here is derived from an EMBL/GenBank/DDBJ whole genome shotgun (WGS) entry which is preliminary data.</text>
</comment>
<dbReference type="CDD" id="cd13127">
    <property type="entry name" value="MATE_tuaB_like"/>
    <property type="match status" value="1"/>
</dbReference>
<feature type="transmembrane region" description="Helical" evidence="7">
    <location>
        <begin position="411"/>
        <end position="433"/>
    </location>
</feature>
<feature type="transmembrane region" description="Helical" evidence="7">
    <location>
        <begin position="42"/>
        <end position="68"/>
    </location>
</feature>
<feature type="transmembrane region" description="Helical" evidence="7">
    <location>
        <begin position="147"/>
        <end position="172"/>
    </location>
</feature>
<evidence type="ECO:0000313" key="8">
    <source>
        <dbReference type="EMBL" id="KEO59885.1"/>
    </source>
</evidence>
<feature type="transmembrane region" description="Helical" evidence="7">
    <location>
        <begin position="283"/>
        <end position="306"/>
    </location>
</feature>
<dbReference type="STRING" id="1353528.DT23_15590"/>
<evidence type="ECO:0000256" key="3">
    <source>
        <dbReference type="ARBA" id="ARBA00022475"/>
    </source>
</evidence>
<keyword evidence="6 7" id="KW-0472">Membrane</keyword>
<feature type="transmembrane region" description="Helical" evidence="7">
    <location>
        <begin position="178"/>
        <end position="198"/>
    </location>
</feature>
<organism evidence="8 9">
    <name type="scientific">Thioclava indica</name>
    <dbReference type="NCBI Taxonomy" id="1353528"/>
    <lineage>
        <taxon>Bacteria</taxon>
        <taxon>Pseudomonadati</taxon>
        <taxon>Pseudomonadota</taxon>
        <taxon>Alphaproteobacteria</taxon>
        <taxon>Rhodobacterales</taxon>
        <taxon>Paracoccaceae</taxon>
        <taxon>Thioclava</taxon>
    </lineage>
</organism>
<dbReference type="Pfam" id="PF13440">
    <property type="entry name" value="Polysacc_synt_3"/>
    <property type="match status" value="1"/>
</dbReference>
<proteinExistence type="inferred from homology"/>
<dbReference type="PANTHER" id="PTHR30250">
    <property type="entry name" value="PST FAMILY PREDICTED COLANIC ACID TRANSPORTER"/>
    <property type="match status" value="1"/>
</dbReference>
<dbReference type="AlphaFoldDB" id="A0A074JVF2"/>